<dbReference type="Proteomes" id="UP000305546">
    <property type="component" value="Unassembled WGS sequence"/>
</dbReference>
<dbReference type="Pfam" id="PF01569">
    <property type="entry name" value="PAP2"/>
    <property type="match status" value="1"/>
</dbReference>
<feature type="transmembrane region" description="Helical" evidence="7">
    <location>
        <begin position="135"/>
        <end position="155"/>
    </location>
</feature>
<keyword evidence="10" id="KW-1185">Reference proteome</keyword>
<dbReference type="InterPro" id="IPR036938">
    <property type="entry name" value="PAP2/HPO_sf"/>
</dbReference>
<keyword evidence="5 7" id="KW-1133">Transmembrane helix</keyword>
<evidence type="ECO:0000256" key="5">
    <source>
        <dbReference type="ARBA" id="ARBA00022989"/>
    </source>
</evidence>
<dbReference type="SMART" id="SM00014">
    <property type="entry name" value="acidPPc"/>
    <property type="match status" value="1"/>
</dbReference>
<evidence type="ECO:0000256" key="2">
    <source>
        <dbReference type="ARBA" id="ARBA00022475"/>
    </source>
</evidence>
<dbReference type="Gene3D" id="1.20.144.10">
    <property type="entry name" value="Phosphatidic acid phosphatase type 2/haloperoxidase"/>
    <property type="match status" value="1"/>
</dbReference>
<dbReference type="OrthoDB" id="5243958at2"/>
<dbReference type="SUPFAM" id="SSF48317">
    <property type="entry name" value="Acid phosphatase/Vanadium-dependent haloperoxidase"/>
    <property type="match status" value="1"/>
</dbReference>
<evidence type="ECO:0000256" key="7">
    <source>
        <dbReference type="SAM" id="Phobius"/>
    </source>
</evidence>
<feature type="transmembrane region" description="Helical" evidence="7">
    <location>
        <begin position="161"/>
        <end position="179"/>
    </location>
</feature>
<dbReference type="GO" id="GO:0005886">
    <property type="term" value="C:plasma membrane"/>
    <property type="evidence" value="ECO:0007669"/>
    <property type="project" value="UniProtKB-SubCell"/>
</dbReference>
<evidence type="ECO:0000259" key="8">
    <source>
        <dbReference type="SMART" id="SM00014"/>
    </source>
</evidence>
<keyword evidence="2" id="KW-1003">Cell membrane</keyword>
<feature type="domain" description="Phosphatidic acid phosphatase type 2/haloperoxidase" evidence="8">
    <location>
        <begin position="72"/>
        <end position="176"/>
    </location>
</feature>
<dbReference type="PANTHER" id="PTHR14969">
    <property type="entry name" value="SPHINGOSINE-1-PHOSPHATE PHOSPHOHYDROLASE"/>
    <property type="match status" value="1"/>
</dbReference>
<dbReference type="GO" id="GO:0016787">
    <property type="term" value="F:hydrolase activity"/>
    <property type="evidence" value="ECO:0007669"/>
    <property type="project" value="UniProtKB-KW"/>
</dbReference>
<comment type="caution">
    <text evidence="9">The sequence shown here is derived from an EMBL/GenBank/DDBJ whole genome shotgun (WGS) entry which is preliminary data.</text>
</comment>
<gene>
    <name evidence="9" type="ORF">FG385_31530</name>
</gene>
<proteinExistence type="predicted"/>
<evidence type="ECO:0000313" key="9">
    <source>
        <dbReference type="EMBL" id="TNC20062.1"/>
    </source>
</evidence>
<dbReference type="AlphaFoldDB" id="A0A5C4LVG9"/>
<organism evidence="9 10">
    <name type="scientific">Amycolatopsis alkalitolerans</name>
    <dbReference type="NCBI Taxonomy" id="2547244"/>
    <lineage>
        <taxon>Bacteria</taxon>
        <taxon>Bacillati</taxon>
        <taxon>Actinomycetota</taxon>
        <taxon>Actinomycetes</taxon>
        <taxon>Pseudonocardiales</taxon>
        <taxon>Pseudonocardiaceae</taxon>
        <taxon>Amycolatopsis</taxon>
    </lineage>
</organism>
<evidence type="ECO:0000256" key="3">
    <source>
        <dbReference type="ARBA" id="ARBA00022692"/>
    </source>
</evidence>
<dbReference type="EMBL" id="VDFW01000046">
    <property type="protein sequence ID" value="TNC20062.1"/>
    <property type="molecule type" value="Genomic_DNA"/>
</dbReference>
<keyword evidence="3 7" id="KW-0812">Transmembrane</keyword>
<dbReference type="PANTHER" id="PTHR14969:SF62">
    <property type="entry name" value="DECAPRENYLPHOSPHORYL-5-PHOSPHORIBOSE PHOSPHATASE RV3807C-RELATED"/>
    <property type="match status" value="1"/>
</dbReference>
<name>A0A5C4LVG9_9PSEU</name>
<keyword evidence="6 7" id="KW-0472">Membrane</keyword>
<comment type="subcellular location">
    <subcellularLocation>
        <location evidence="1">Cell membrane</location>
        <topology evidence="1">Multi-pass membrane protein</topology>
    </subcellularLocation>
</comment>
<protein>
    <submittedName>
        <fullName evidence="9">Phosphatase PAP2 family protein</fullName>
    </submittedName>
</protein>
<evidence type="ECO:0000256" key="4">
    <source>
        <dbReference type="ARBA" id="ARBA00022801"/>
    </source>
</evidence>
<keyword evidence="4" id="KW-0378">Hydrolase</keyword>
<feature type="transmembrane region" description="Helical" evidence="7">
    <location>
        <begin position="33"/>
        <end position="53"/>
    </location>
</feature>
<evidence type="ECO:0000256" key="1">
    <source>
        <dbReference type="ARBA" id="ARBA00004651"/>
    </source>
</evidence>
<evidence type="ECO:0000256" key="6">
    <source>
        <dbReference type="ARBA" id="ARBA00023136"/>
    </source>
</evidence>
<reference evidence="9 10" key="1">
    <citation type="submission" date="2019-06" db="EMBL/GenBank/DDBJ databases">
        <title>Amycolatopsis alkalitolerans sp. nov., isolated from Gastrodia elata Blume.</title>
        <authorList>
            <person name="Narsing Rao M.P."/>
            <person name="Li W.J."/>
        </authorList>
    </citation>
    <scope>NUCLEOTIDE SEQUENCE [LARGE SCALE GENOMIC DNA]</scope>
    <source>
        <strain evidence="9 10">SYSUP0005</strain>
    </source>
</reference>
<evidence type="ECO:0000313" key="10">
    <source>
        <dbReference type="Proteomes" id="UP000305546"/>
    </source>
</evidence>
<accession>A0A5C4LVG9</accession>
<dbReference type="InterPro" id="IPR000326">
    <property type="entry name" value="PAP2/HPO"/>
</dbReference>
<sequence length="200" mass="20935">MSAVLTGDGGLDGALLRDVNTFARATPWLHGLMYGYATYGVALFALLLVAGWWNARRTGDPARFAAASWAGLGTIVAVGINQPIVGAIHEARPYTATHGLLVLADRTSDFSFPSDHATMAGAVAAGLFLARRRTLAWIATVAALAIAFARVYIAAHYPQDVAAGLVLGAVVVLAGWVVVRRPATALVRKLGRFEAAGDPL</sequence>
<dbReference type="RefSeq" id="WP_139100458.1">
    <property type="nucleotide sequence ID" value="NZ_VDFW01000046.1"/>
</dbReference>